<comment type="similarity">
    <text evidence="1">Belongs to the bleomycin resistance protein family.</text>
</comment>
<dbReference type="InterPro" id="IPR029068">
    <property type="entry name" value="Glyas_Bleomycin-R_OHBP_Dase"/>
</dbReference>
<dbReference type="CDD" id="cd08349">
    <property type="entry name" value="BLMA_like"/>
    <property type="match status" value="1"/>
</dbReference>
<dbReference type="InterPro" id="IPR004360">
    <property type="entry name" value="Glyas_Fos-R_dOase_dom"/>
</dbReference>
<dbReference type="Pfam" id="PF00903">
    <property type="entry name" value="Glyoxalase"/>
    <property type="match status" value="1"/>
</dbReference>
<dbReference type="SUPFAM" id="SSF54593">
    <property type="entry name" value="Glyoxalase/Bleomycin resistance protein/Dihydroxybiphenyl dioxygenase"/>
    <property type="match status" value="1"/>
</dbReference>
<dbReference type="InterPro" id="IPR000335">
    <property type="entry name" value="Bleomycin-R"/>
</dbReference>
<gene>
    <name evidence="5" type="ORF">FR932_07975</name>
</gene>
<evidence type="ECO:0000259" key="4">
    <source>
        <dbReference type="PROSITE" id="PS51819"/>
    </source>
</evidence>
<proteinExistence type="inferred from homology"/>
<organism evidence="5 6">
    <name type="scientific">Moritella marina ATCC 15381</name>
    <dbReference type="NCBI Taxonomy" id="1202962"/>
    <lineage>
        <taxon>Bacteria</taxon>
        <taxon>Pseudomonadati</taxon>
        <taxon>Pseudomonadota</taxon>
        <taxon>Gammaproteobacteria</taxon>
        <taxon>Alteromonadales</taxon>
        <taxon>Moritellaceae</taxon>
        <taxon>Moritella</taxon>
    </lineage>
</organism>
<evidence type="ECO:0000256" key="3">
    <source>
        <dbReference type="ARBA" id="ARBA00023251"/>
    </source>
</evidence>
<accession>A0A5J6WS27</accession>
<keyword evidence="3" id="KW-0046">Antibiotic resistance</keyword>
<feature type="domain" description="VOC" evidence="4">
    <location>
        <begin position="1"/>
        <end position="133"/>
    </location>
</feature>
<dbReference type="AlphaFoldDB" id="A0A5J6WS27"/>
<dbReference type="PROSITE" id="PS51819">
    <property type="entry name" value="VOC"/>
    <property type="match status" value="1"/>
</dbReference>
<dbReference type="InterPro" id="IPR037523">
    <property type="entry name" value="VOC_core"/>
</dbReference>
<dbReference type="KEGG" id="mmaa:FR932_07975"/>
<evidence type="ECO:0000256" key="2">
    <source>
        <dbReference type="ARBA" id="ARBA00021572"/>
    </source>
</evidence>
<dbReference type="EMBL" id="CP044399">
    <property type="protein sequence ID" value="QFI40234.1"/>
    <property type="molecule type" value="Genomic_DNA"/>
</dbReference>
<dbReference type="Gene3D" id="3.10.180.10">
    <property type="entry name" value="2,3-Dihydroxybiphenyl 1,2-Dioxygenase, domain 1"/>
    <property type="match status" value="1"/>
</dbReference>
<evidence type="ECO:0000313" key="5">
    <source>
        <dbReference type="EMBL" id="QFI40234.1"/>
    </source>
</evidence>
<dbReference type="OrthoDB" id="284897at2"/>
<sequence>MTLRVVPELYCFDINVSKAFFVNVLGFAVKYERPEEEFVYLTLDGVDLMLEGINSDSRKWITDKLEAPLGRGINFQWDVENIEALYRSVKSLAADAIYLHLESKSYECGNKITVQQQFIVQTPDGYLFRFCQDIL</sequence>
<keyword evidence="6" id="KW-1185">Reference proteome</keyword>
<evidence type="ECO:0000313" key="6">
    <source>
        <dbReference type="Proteomes" id="UP000327424"/>
    </source>
</evidence>
<name>A0A5J6WS27_MORMI</name>
<protein>
    <recommendedName>
        <fullName evidence="2">Bleomycin resistance protein</fullName>
    </recommendedName>
</protein>
<reference evidence="5 6" key="1">
    <citation type="submission" date="2019-09" db="EMBL/GenBank/DDBJ databases">
        <title>Hybrid Assembly of the complete Genome of the Deep-Sea Bacterium Moritella marina from long Nanopore and Illumina reads.</title>
        <authorList>
            <person name="Magin S."/>
            <person name="Georgoulis A."/>
            <person name="Papadimitriou K."/>
            <person name="Iliakis G."/>
            <person name="Vorgias C.E."/>
        </authorList>
    </citation>
    <scope>NUCLEOTIDE SEQUENCE [LARGE SCALE GENOMIC DNA]</scope>
    <source>
        <strain evidence="5 6">MP-1</strain>
    </source>
</reference>
<evidence type="ECO:0000256" key="1">
    <source>
        <dbReference type="ARBA" id="ARBA00011051"/>
    </source>
</evidence>
<dbReference type="Proteomes" id="UP000327424">
    <property type="component" value="Chromosome"/>
</dbReference>
<dbReference type="GO" id="GO:0046677">
    <property type="term" value="P:response to antibiotic"/>
    <property type="evidence" value="ECO:0007669"/>
    <property type="project" value="UniProtKB-KW"/>
</dbReference>